<dbReference type="InterPro" id="IPR011004">
    <property type="entry name" value="Trimer_LpxA-like_sf"/>
</dbReference>
<dbReference type="EC" id="2.3.1.-" evidence="5"/>
<evidence type="ECO:0000313" key="6">
    <source>
        <dbReference type="Proteomes" id="UP000325286"/>
    </source>
</evidence>
<name>A0A5B9QZW1_9BACT</name>
<gene>
    <name evidence="5" type="primary">vat</name>
    <name evidence="5" type="ORF">UC8_50280</name>
</gene>
<keyword evidence="2" id="KW-0677">Repeat</keyword>
<evidence type="ECO:0000256" key="1">
    <source>
        <dbReference type="ARBA" id="ARBA00022679"/>
    </source>
</evidence>
<reference evidence="5 6" key="1">
    <citation type="submission" date="2019-08" db="EMBL/GenBank/DDBJ databases">
        <title>Deep-cultivation of Planctomycetes and their phenomic and genomic characterization uncovers novel biology.</title>
        <authorList>
            <person name="Wiegand S."/>
            <person name="Jogler M."/>
            <person name="Boedeker C."/>
            <person name="Pinto D."/>
            <person name="Vollmers J."/>
            <person name="Rivas-Marin E."/>
            <person name="Kohn T."/>
            <person name="Peeters S.H."/>
            <person name="Heuer A."/>
            <person name="Rast P."/>
            <person name="Oberbeckmann S."/>
            <person name="Bunk B."/>
            <person name="Jeske O."/>
            <person name="Meyerdierks A."/>
            <person name="Storesund J.E."/>
            <person name="Kallscheuer N."/>
            <person name="Luecker S."/>
            <person name="Lage O.M."/>
            <person name="Pohl T."/>
            <person name="Merkel B.J."/>
            <person name="Hornburger P."/>
            <person name="Mueller R.-W."/>
            <person name="Bruemmer F."/>
            <person name="Labrenz M."/>
            <person name="Spormann A.M."/>
            <person name="Op den Camp H."/>
            <person name="Overmann J."/>
            <person name="Amann R."/>
            <person name="Jetten M.S.M."/>
            <person name="Mascher T."/>
            <person name="Medema M.H."/>
            <person name="Devos D.P."/>
            <person name="Kaster A.-K."/>
            <person name="Ovreas L."/>
            <person name="Rohde M."/>
            <person name="Galperin M.Y."/>
            <person name="Jogler C."/>
        </authorList>
    </citation>
    <scope>NUCLEOTIDE SEQUENCE [LARGE SCALE GENOMIC DNA]</scope>
    <source>
        <strain evidence="5 6">UC8</strain>
    </source>
</reference>
<dbReference type="Pfam" id="PF00132">
    <property type="entry name" value="Hexapep"/>
    <property type="match status" value="1"/>
</dbReference>
<dbReference type="PANTHER" id="PTHR23416">
    <property type="entry name" value="SIALIC ACID SYNTHASE-RELATED"/>
    <property type="match status" value="1"/>
</dbReference>
<dbReference type="EMBL" id="CP042914">
    <property type="protein sequence ID" value="QEG42985.1"/>
    <property type="molecule type" value="Genomic_DNA"/>
</dbReference>
<dbReference type="Proteomes" id="UP000325286">
    <property type="component" value="Chromosome"/>
</dbReference>
<protein>
    <submittedName>
        <fullName evidence="5">Virginiamycin A acetyltransferase</fullName>
        <ecNumber evidence="5">2.3.1.-</ecNumber>
    </submittedName>
</protein>
<proteinExistence type="predicted"/>
<evidence type="ECO:0000256" key="4">
    <source>
        <dbReference type="SAM" id="MobiDB-lite"/>
    </source>
</evidence>
<keyword evidence="6" id="KW-1185">Reference proteome</keyword>
<dbReference type="AlphaFoldDB" id="A0A5B9QZW1"/>
<feature type="region of interest" description="Disordered" evidence="4">
    <location>
        <begin position="178"/>
        <end position="197"/>
    </location>
</feature>
<dbReference type="InterPro" id="IPR018357">
    <property type="entry name" value="Hexapep_transf_CS"/>
</dbReference>
<dbReference type="KEGG" id="rul:UC8_50280"/>
<dbReference type="GO" id="GO:0016746">
    <property type="term" value="F:acyltransferase activity"/>
    <property type="evidence" value="ECO:0007669"/>
    <property type="project" value="UniProtKB-KW"/>
</dbReference>
<keyword evidence="3 5" id="KW-0012">Acyltransferase</keyword>
<accession>A0A5B9QZW1</accession>
<dbReference type="InterPro" id="IPR051159">
    <property type="entry name" value="Hexapeptide_acetyltransf"/>
</dbReference>
<dbReference type="Gene3D" id="2.160.10.10">
    <property type="entry name" value="Hexapeptide repeat proteins"/>
    <property type="match status" value="1"/>
</dbReference>
<evidence type="ECO:0000313" key="5">
    <source>
        <dbReference type="EMBL" id="QEG42985.1"/>
    </source>
</evidence>
<evidence type="ECO:0000256" key="2">
    <source>
        <dbReference type="ARBA" id="ARBA00022737"/>
    </source>
</evidence>
<feature type="compositionally biased region" description="Polar residues" evidence="4">
    <location>
        <begin position="185"/>
        <end position="197"/>
    </location>
</feature>
<dbReference type="SUPFAM" id="SSF51161">
    <property type="entry name" value="Trimeric LpxA-like enzymes"/>
    <property type="match status" value="1"/>
</dbReference>
<dbReference type="CDD" id="cd03349">
    <property type="entry name" value="LbH_XAT"/>
    <property type="match status" value="1"/>
</dbReference>
<dbReference type="PROSITE" id="PS00101">
    <property type="entry name" value="HEXAPEP_TRANSFERASES"/>
    <property type="match status" value="1"/>
</dbReference>
<dbReference type="InterPro" id="IPR001451">
    <property type="entry name" value="Hexapep"/>
</dbReference>
<evidence type="ECO:0000256" key="3">
    <source>
        <dbReference type="ARBA" id="ARBA00023315"/>
    </source>
</evidence>
<sequence>MTVISYLRKRLSWLRSCYVFGFRYRWVQIGRNVRCTLSTTFWSPNRQISIGNDVGIGLRCLFQCDTEIGSGVLIASQVAFLNAQEHRFDQVGQRIWDAGRGPDARIVVQDDVWIGHGVTILAPASIGRGAVVAAGSVVTRDVPAYAIVGGVPAKVLRMRFTETEIDVHEANLLKLGQLLPPDASQPPSTSSPNRHAA</sequence>
<keyword evidence="1 5" id="KW-0808">Transferase</keyword>
<organism evidence="5 6">
    <name type="scientific">Roseimaritima ulvae</name>
    <dbReference type="NCBI Taxonomy" id="980254"/>
    <lineage>
        <taxon>Bacteria</taxon>
        <taxon>Pseudomonadati</taxon>
        <taxon>Planctomycetota</taxon>
        <taxon>Planctomycetia</taxon>
        <taxon>Pirellulales</taxon>
        <taxon>Pirellulaceae</taxon>
        <taxon>Roseimaritima</taxon>
    </lineage>
</organism>
<dbReference type="PANTHER" id="PTHR23416:SF78">
    <property type="entry name" value="LIPOPOLYSACCHARIDE BIOSYNTHESIS O-ACETYL TRANSFERASE WBBJ-RELATED"/>
    <property type="match status" value="1"/>
</dbReference>